<protein>
    <submittedName>
        <fullName evidence="1">Uncharacterized protein</fullName>
    </submittedName>
</protein>
<gene>
    <name evidence="1" type="ORF">EYZ11_007015</name>
</gene>
<dbReference type="Proteomes" id="UP000308092">
    <property type="component" value="Unassembled WGS sequence"/>
</dbReference>
<dbReference type="AlphaFoldDB" id="A0A4S3JJL6"/>
<organism evidence="1 2">
    <name type="scientific">Aspergillus tanneri</name>
    <dbReference type="NCBI Taxonomy" id="1220188"/>
    <lineage>
        <taxon>Eukaryota</taxon>
        <taxon>Fungi</taxon>
        <taxon>Dikarya</taxon>
        <taxon>Ascomycota</taxon>
        <taxon>Pezizomycotina</taxon>
        <taxon>Eurotiomycetes</taxon>
        <taxon>Eurotiomycetidae</taxon>
        <taxon>Eurotiales</taxon>
        <taxon>Aspergillaceae</taxon>
        <taxon>Aspergillus</taxon>
        <taxon>Aspergillus subgen. Circumdati</taxon>
    </lineage>
</organism>
<reference evidence="1 2" key="1">
    <citation type="submission" date="2019-03" db="EMBL/GenBank/DDBJ databases">
        <title>The genome sequence of a newly discovered highly antifungal drug resistant Aspergillus species, Aspergillus tanneri NIH 1004.</title>
        <authorList>
            <person name="Mounaud S."/>
            <person name="Singh I."/>
            <person name="Joardar V."/>
            <person name="Pakala S."/>
            <person name="Pakala S."/>
            <person name="Venepally P."/>
            <person name="Hoover J."/>
            <person name="Nierman W."/>
            <person name="Chung J."/>
            <person name="Losada L."/>
        </authorList>
    </citation>
    <scope>NUCLEOTIDE SEQUENCE [LARGE SCALE GENOMIC DNA]</scope>
    <source>
        <strain evidence="1 2">NIH1004</strain>
    </source>
</reference>
<keyword evidence="2" id="KW-1185">Reference proteome</keyword>
<name>A0A4S3JJL6_9EURO</name>
<comment type="caution">
    <text evidence="1">The sequence shown here is derived from an EMBL/GenBank/DDBJ whole genome shotgun (WGS) entry which is preliminary data.</text>
</comment>
<evidence type="ECO:0000313" key="1">
    <source>
        <dbReference type="EMBL" id="THC93491.1"/>
    </source>
</evidence>
<dbReference type="VEuPathDB" id="FungiDB:EYZ11_007015"/>
<accession>A0A4S3JJL6</accession>
<sequence>MAEDHNITRQDLIQIANLHTISPPGGANGYRIPAEDGDCPRYVARAAKSSFLDSPSEWETMRAIGYYGTLGFESVGYVAKFG</sequence>
<proteinExistence type="predicted"/>
<evidence type="ECO:0000313" key="2">
    <source>
        <dbReference type="Proteomes" id="UP000308092"/>
    </source>
</evidence>
<dbReference type="EMBL" id="SOSA01000261">
    <property type="protein sequence ID" value="THC93491.1"/>
    <property type="molecule type" value="Genomic_DNA"/>
</dbReference>